<dbReference type="InterPro" id="IPR029069">
    <property type="entry name" value="HotDog_dom_sf"/>
</dbReference>
<evidence type="ECO:0000313" key="4">
    <source>
        <dbReference type="Proteomes" id="UP000288259"/>
    </source>
</evidence>
<dbReference type="PANTHER" id="PTHR38110:SF1">
    <property type="entry name" value="THIOESTERASE DOMAIN-CONTAINING PROTEIN"/>
    <property type="match status" value="1"/>
</dbReference>
<evidence type="ECO:0000259" key="2">
    <source>
        <dbReference type="Pfam" id="PF20789"/>
    </source>
</evidence>
<dbReference type="InterPro" id="IPR052389">
    <property type="entry name" value="Sec_Metab_Biosynth-Assoc"/>
</dbReference>
<dbReference type="PANTHER" id="PTHR38110">
    <property type="entry name" value="CHROMOSOME 23, WHOLE GENOME SHOTGUN SEQUENCE"/>
    <property type="match status" value="1"/>
</dbReference>
<protein>
    <submittedName>
        <fullName evidence="3">Thioesterase family protein</fullName>
    </submittedName>
</protein>
<dbReference type="Pfam" id="PF13622">
    <property type="entry name" value="4HBT_3"/>
    <property type="match status" value="1"/>
</dbReference>
<dbReference type="InterPro" id="IPR049450">
    <property type="entry name" value="ACOT8-like_C"/>
</dbReference>
<proteinExistence type="predicted"/>
<sequence>MGMESFHQILAQISSAAEQSIELPDGWGQGRALFGGLTAAIAWQHAVAGAAKGQQLRAMTVSFVAPLLSGQAQLQRRVLRQGKNVTQIAVDIVQNDEVALAALVTYGSPRNSSVKITETPEPPGKLPEQGMPFPDVQGVPEFTRAFDYRVTVGGLPFSGVKSREFGGYMRFSELDETISTGSILGLVDAWPPALLPHLTELAPASSLTWTIEFPTHLPECSTHDWWHYVATIDYAADGYGHTHAHIWDKAGKLVAISRQTVTVFA</sequence>
<accession>A0A432YH38</accession>
<dbReference type="EMBL" id="PIPY01000007">
    <property type="protein sequence ID" value="RUO60272.1"/>
    <property type="molecule type" value="Genomic_DNA"/>
</dbReference>
<feature type="domain" description="Acyl-CoA thioesterase-like N-terminal HotDog" evidence="1">
    <location>
        <begin position="23"/>
        <end position="107"/>
    </location>
</feature>
<keyword evidence="4" id="KW-1185">Reference proteome</keyword>
<gene>
    <name evidence="3" type="ORF">CWI71_07635</name>
</gene>
<dbReference type="InterPro" id="IPR049449">
    <property type="entry name" value="TesB_ACOT8-like_N"/>
</dbReference>
<reference evidence="4" key="1">
    <citation type="journal article" date="2018" name="Front. Microbiol.">
        <title>Genome-Based Analysis Reveals the Taxonomy and Diversity of the Family Idiomarinaceae.</title>
        <authorList>
            <person name="Liu Y."/>
            <person name="Lai Q."/>
            <person name="Shao Z."/>
        </authorList>
    </citation>
    <scope>NUCLEOTIDE SEQUENCE [LARGE SCALE GENOMIC DNA]</scope>
    <source>
        <strain evidence="4">CVS-6</strain>
    </source>
</reference>
<organism evidence="3 4">
    <name type="scientific">Pseudidiomarina insulisalsae</name>
    <dbReference type="NCBI Taxonomy" id="575789"/>
    <lineage>
        <taxon>Bacteria</taxon>
        <taxon>Pseudomonadati</taxon>
        <taxon>Pseudomonadota</taxon>
        <taxon>Gammaproteobacteria</taxon>
        <taxon>Alteromonadales</taxon>
        <taxon>Idiomarinaceae</taxon>
        <taxon>Pseudidiomarina</taxon>
    </lineage>
</organism>
<dbReference type="SUPFAM" id="SSF54637">
    <property type="entry name" value="Thioesterase/thiol ester dehydrase-isomerase"/>
    <property type="match status" value="2"/>
</dbReference>
<feature type="domain" description="Acyl-CoA thioesterase-like C-terminal" evidence="2">
    <location>
        <begin position="131"/>
        <end position="263"/>
    </location>
</feature>
<evidence type="ECO:0000313" key="3">
    <source>
        <dbReference type="EMBL" id="RUO60272.1"/>
    </source>
</evidence>
<dbReference type="InterPro" id="IPR042171">
    <property type="entry name" value="Acyl-CoA_hotdog"/>
</dbReference>
<dbReference type="AlphaFoldDB" id="A0A432YH38"/>
<name>A0A432YH38_9GAMM</name>
<dbReference type="Gene3D" id="2.40.160.210">
    <property type="entry name" value="Acyl-CoA thioesterase, double hotdog domain"/>
    <property type="match status" value="1"/>
</dbReference>
<comment type="caution">
    <text evidence="3">The sequence shown here is derived from an EMBL/GenBank/DDBJ whole genome shotgun (WGS) entry which is preliminary data.</text>
</comment>
<evidence type="ECO:0000259" key="1">
    <source>
        <dbReference type="Pfam" id="PF13622"/>
    </source>
</evidence>
<dbReference type="Proteomes" id="UP000288259">
    <property type="component" value="Unassembled WGS sequence"/>
</dbReference>
<dbReference type="Pfam" id="PF20789">
    <property type="entry name" value="4HBT_3C"/>
    <property type="match status" value="1"/>
</dbReference>